<feature type="transmembrane region" description="Helical" evidence="6">
    <location>
        <begin position="193"/>
        <end position="211"/>
    </location>
</feature>
<keyword evidence="9" id="KW-1185">Reference proteome</keyword>
<organism evidence="8 9">
    <name type="scientific">Romboutsia lituseburensis DSM 797</name>
    <dbReference type="NCBI Taxonomy" id="1121325"/>
    <lineage>
        <taxon>Bacteria</taxon>
        <taxon>Bacillati</taxon>
        <taxon>Bacillota</taxon>
        <taxon>Clostridia</taxon>
        <taxon>Peptostreptococcales</taxon>
        <taxon>Peptostreptococcaceae</taxon>
        <taxon>Romboutsia</taxon>
    </lineage>
</organism>
<feature type="transmembrane region" description="Helical" evidence="6">
    <location>
        <begin position="135"/>
        <end position="154"/>
    </location>
</feature>
<evidence type="ECO:0000256" key="3">
    <source>
        <dbReference type="ARBA" id="ARBA00022692"/>
    </source>
</evidence>
<keyword evidence="4 6" id="KW-1133">Transmembrane helix</keyword>
<dbReference type="SUPFAM" id="SSF103481">
    <property type="entry name" value="Multidrug resistance efflux transporter EmrE"/>
    <property type="match status" value="2"/>
</dbReference>
<dbReference type="PANTHER" id="PTHR32322">
    <property type="entry name" value="INNER MEMBRANE TRANSPORTER"/>
    <property type="match status" value="1"/>
</dbReference>
<keyword evidence="5 6" id="KW-0472">Membrane</keyword>
<feature type="transmembrane region" description="Helical" evidence="6">
    <location>
        <begin position="254"/>
        <end position="274"/>
    </location>
</feature>
<dbReference type="Proteomes" id="UP000199068">
    <property type="component" value="Unassembled WGS sequence"/>
</dbReference>
<dbReference type="InterPro" id="IPR050638">
    <property type="entry name" value="AA-Vitamin_Transporters"/>
</dbReference>
<feature type="transmembrane region" description="Helical" evidence="6">
    <location>
        <begin position="45"/>
        <end position="64"/>
    </location>
</feature>
<evidence type="ECO:0000256" key="6">
    <source>
        <dbReference type="SAM" id="Phobius"/>
    </source>
</evidence>
<feature type="transmembrane region" description="Helical" evidence="6">
    <location>
        <begin position="280"/>
        <end position="300"/>
    </location>
</feature>
<evidence type="ECO:0000256" key="4">
    <source>
        <dbReference type="ARBA" id="ARBA00022989"/>
    </source>
</evidence>
<dbReference type="InterPro" id="IPR000620">
    <property type="entry name" value="EamA_dom"/>
</dbReference>
<dbReference type="RefSeq" id="WP_092721902.1">
    <property type="nucleotide sequence ID" value="NZ_FNGW01000001.1"/>
</dbReference>
<comment type="similarity">
    <text evidence="2">Belongs to the EamA transporter family.</text>
</comment>
<evidence type="ECO:0000259" key="7">
    <source>
        <dbReference type="Pfam" id="PF00892"/>
    </source>
</evidence>
<dbReference type="AlphaFoldDB" id="A0A1G9I9Q6"/>
<dbReference type="InterPro" id="IPR037185">
    <property type="entry name" value="EmrE-like"/>
</dbReference>
<keyword evidence="3 6" id="KW-0812">Transmembrane</keyword>
<feature type="transmembrane region" description="Helical" evidence="6">
    <location>
        <begin position="223"/>
        <end position="242"/>
    </location>
</feature>
<evidence type="ECO:0000313" key="8">
    <source>
        <dbReference type="EMBL" id="SDL21832.1"/>
    </source>
</evidence>
<feature type="domain" description="EamA" evidence="7">
    <location>
        <begin position="15"/>
        <end position="149"/>
    </location>
</feature>
<sequence>MENILENKISTKHQGYILVIIAGILWSTTGLFAKNLMVRGISTLQVAFIRLFLGAVLLFFYCIIKDKSLLKINKKTFIYCLVMGLICQAGFNTFYFTAVDKVGVSTGAILLYTSPIFLTILSKLVYKEIINAQKIITVVICFVGSVLAVTGGGFKDLNISGIGIILGILAAISYACMSIISKKVLEEANSITILLYSFFMGVLFMIPISKPLEIIAHIKDMTILPYMIGLGTISAAGAYICYIEGICKDIDLSIAGILASGELIGSVILGWIVLKEEFLFIKMVGIILMIVSVVFSILNIEKLKKIFKKEVLEHEVSE</sequence>
<evidence type="ECO:0000256" key="5">
    <source>
        <dbReference type="ARBA" id="ARBA00023136"/>
    </source>
</evidence>
<evidence type="ECO:0000313" key="9">
    <source>
        <dbReference type="Proteomes" id="UP000199068"/>
    </source>
</evidence>
<comment type="subcellular location">
    <subcellularLocation>
        <location evidence="1">Membrane</location>
        <topology evidence="1">Multi-pass membrane protein</topology>
    </subcellularLocation>
</comment>
<dbReference type="Pfam" id="PF00892">
    <property type="entry name" value="EamA"/>
    <property type="match status" value="2"/>
</dbReference>
<feature type="transmembrane region" description="Helical" evidence="6">
    <location>
        <begin position="160"/>
        <end position="181"/>
    </location>
</feature>
<feature type="transmembrane region" description="Helical" evidence="6">
    <location>
        <begin position="102"/>
        <end position="126"/>
    </location>
</feature>
<dbReference type="STRING" id="1121325.SAMN04515677_101154"/>
<feature type="domain" description="EamA" evidence="7">
    <location>
        <begin position="162"/>
        <end position="297"/>
    </location>
</feature>
<dbReference type="GO" id="GO:0016020">
    <property type="term" value="C:membrane"/>
    <property type="evidence" value="ECO:0007669"/>
    <property type="project" value="UniProtKB-SubCell"/>
</dbReference>
<gene>
    <name evidence="8" type="ORF">SAMN04515677_101154</name>
</gene>
<protein>
    <submittedName>
        <fullName evidence="8">Permease of the drug/metabolite transporter (DMT) superfamily</fullName>
    </submittedName>
</protein>
<evidence type="ECO:0000256" key="2">
    <source>
        <dbReference type="ARBA" id="ARBA00007362"/>
    </source>
</evidence>
<feature type="transmembrane region" description="Helical" evidence="6">
    <location>
        <begin position="15"/>
        <end position="33"/>
    </location>
</feature>
<reference evidence="8 9" key="1">
    <citation type="submission" date="2016-10" db="EMBL/GenBank/DDBJ databases">
        <authorList>
            <person name="de Groot N.N."/>
        </authorList>
    </citation>
    <scope>NUCLEOTIDE SEQUENCE [LARGE SCALE GENOMIC DNA]</scope>
    <source>
        <strain evidence="8 9">DSM 797</strain>
    </source>
</reference>
<dbReference type="EMBL" id="FNGW01000001">
    <property type="protein sequence ID" value="SDL21832.1"/>
    <property type="molecule type" value="Genomic_DNA"/>
</dbReference>
<feature type="transmembrane region" description="Helical" evidence="6">
    <location>
        <begin position="76"/>
        <end position="96"/>
    </location>
</feature>
<proteinExistence type="inferred from homology"/>
<evidence type="ECO:0000256" key="1">
    <source>
        <dbReference type="ARBA" id="ARBA00004141"/>
    </source>
</evidence>
<name>A0A1G9I9Q6_9FIRM</name>
<accession>A0A1G9I9Q6</accession>
<dbReference type="PANTHER" id="PTHR32322:SF2">
    <property type="entry name" value="EAMA DOMAIN-CONTAINING PROTEIN"/>
    <property type="match status" value="1"/>
</dbReference>